<gene>
    <name evidence="3" type="ORF">GIW81_00075</name>
</gene>
<evidence type="ECO:0000313" key="4">
    <source>
        <dbReference type="Proteomes" id="UP000440694"/>
    </source>
</evidence>
<dbReference type="InterPro" id="IPR032623">
    <property type="entry name" value="FecR_N"/>
</dbReference>
<accession>A0A6I3KEG9</accession>
<dbReference type="Gene3D" id="3.55.50.30">
    <property type="match status" value="1"/>
</dbReference>
<name>A0A6I3KEG9_9HYPH</name>
<evidence type="ECO:0000313" key="3">
    <source>
        <dbReference type="EMBL" id="MTD92729.1"/>
    </source>
</evidence>
<evidence type="ECO:0000259" key="2">
    <source>
        <dbReference type="Pfam" id="PF16220"/>
    </source>
</evidence>
<dbReference type="Proteomes" id="UP000440694">
    <property type="component" value="Unassembled WGS sequence"/>
</dbReference>
<dbReference type="GO" id="GO:0016989">
    <property type="term" value="F:sigma factor antagonist activity"/>
    <property type="evidence" value="ECO:0007669"/>
    <property type="project" value="TreeGrafter"/>
</dbReference>
<comment type="caution">
    <text evidence="3">The sequence shown here is derived from an EMBL/GenBank/DDBJ whole genome shotgun (WGS) entry which is preliminary data.</text>
</comment>
<evidence type="ECO:0000259" key="1">
    <source>
        <dbReference type="Pfam" id="PF04773"/>
    </source>
</evidence>
<keyword evidence="4" id="KW-1185">Reference proteome</keyword>
<dbReference type="PIRSF" id="PIRSF018266">
    <property type="entry name" value="FecR"/>
    <property type="match status" value="1"/>
</dbReference>
<dbReference type="Pfam" id="PF04773">
    <property type="entry name" value="FecR"/>
    <property type="match status" value="1"/>
</dbReference>
<dbReference type="InterPro" id="IPR006860">
    <property type="entry name" value="FecR"/>
</dbReference>
<reference evidence="3 4" key="1">
    <citation type="submission" date="2019-11" db="EMBL/GenBank/DDBJ databases">
        <title>Identification of a novel strain.</title>
        <authorList>
            <person name="Xu Q."/>
            <person name="Wang G."/>
        </authorList>
    </citation>
    <scope>NUCLEOTIDE SEQUENCE [LARGE SCALE GENOMIC DNA]</scope>
    <source>
        <strain evidence="4">xq</strain>
    </source>
</reference>
<dbReference type="EMBL" id="WMBQ01000001">
    <property type="protein sequence ID" value="MTD92729.1"/>
    <property type="molecule type" value="Genomic_DNA"/>
</dbReference>
<dbReference type="PANTHER" id="PTHR30273:SF2">
    <property type="entry name" value="PROTEIN FECR"/>
    <property type="match status" value="1"/>
</dbReference>
<dbReference type="Pfam" id="PF16220">
    <property type="entry name" value="DUF4880"/>
    <property type="match status" value="1"/>
</dbReference>
<feature type="domain" description="FecR N-terminal" evidence="2">
    <location>
        <begin position="15"/>
        <end position="57"/>
    </location>
</feature>
<organism evidence="3 4">
    <name type="scientific">Hyphomicrobium album</name>
    <dbReference type="NCBI Taxonomy" id="2665159"/>
    <lineage>
        <taxon>Bacteria</taxon>
        <taxon>Pseudomonadati</taxon>
        <taxon>Pseudomonadota</taxon>
        <taxon>Alphaproteobacteria</taxon>
        <taxon>Hyphomicrobiales</taxon>
        <taxon>Hyphomicrobiaceae</taxon>
        <taxon>Hyphomicrobium</taxon>
    </lineage>
</organism>
<dbReference type="PANTHER" id="PTHR30273">
    <property type="entry name" value="PERIPLASMIC SIGNAL SENSOR AND SIGMA FACTOR ACTIVATOR FECR-RELATED"/>
    <property type="match status" value="1"/>
</dbReference>
<dbReference type="RefSeq" id="WP_154737324.1">
    <property type="nucleotide sequence ID" value="NZ_WMBQ01000001.1"/>
</dbReference>
<dbReference type="Gene3D" id="2.60.120.1440">
    <property type="match status" value="1"/>
</dbReference>
<dbReference type="InterPro" id="IPR012373">
    <property type="entry name" value="Ferrdict_sens_TM"/>
</dbReference>
<protein>
    <submittedName>
        <fullName evidence="3">DUF4880 domain-containing protein</fullName>
    </submittedName>
</protein>
<dbReference type="AlphaFoldDB" id="A0A6I3KEG9"/>
<feature type="domain" description="FecR protein" evidence="1">
    <location>
        <begin position="124"/>
        <end position="216"/>
    </location>
</feature>
<proteinExistence type="predicted"/>
<sequence>MEPFDKPPDIDPLLRQAIAWLVRLKSGDATTADAAEFTRWRSQSAEHADAVRRAAKLWRMSERAAANLASEGATPSTSTVVPLWQRRSTRRAFLGGAMAAAAAGYFIARPPLKLWPSLEELSADYRTGKGEQLKVALGSGVSLELGTLTSIAVDSTASAMKVELIDGEAAINASTAPGQELVVFAARGLVIATQADFDARCIDDVVSVTCAAGAVEIRFGDSRAHLHAGQRVSYLGDGLNAVVDVDAAQATSWRQGVLIFKDEPLSDVVKEINRYRAGRIIITNGDLSARIVNGTFHRAQLDNFLTQVKQLFGAKVTELPGGVTLLS</sequence>